<gene>
    <name evidence="2" type="ORF">MHPYR_270016</name>
</gene>
<proteinExistence type="predicted"/>
<sequence>MNNSTRKLTGFKYAAALVGALAFVALAPAAAHAQPINHNDGGGCHYTDKDGYDIPIDEGQSVIVDGKTVTCSGGSIVVASAPGNTGGTTKPGGLKGGVLVNLPRAAATR</sequence>
<feature type="chain" id="PRO_5011966525" evidence="1">
    <location>
        <begin position="34"/>
        <end position="109"/>
    </location>
</feature>
<name>A0A1Y5PAM0_9MYCO</name>
<reference evidence="2" key="1">
    <citation type="submission" date="2016-03" db="EMBL/GenBank/DDBJ databases">
        <authorList>
            <person name="Ploux O."/>
        </authorList>
    </citation>
    <scope>NUCLEOTIDE SEQUENCE</scope>
    <source>
        <strain evidence="2">UC10</strain>
    </source>
</reference>
<evidence type="ECO:0000256" key="1">
    <source>
        <dbReference type="SAM" id="SignalP"/>
    </source>
</evidence>
<feature type="signal peptide" evidence="1">
    <location>
        <begin position="1"/>
        <end position="33"/>
    </location>
</feature>
<accession>A0A1Y5PAM0</accession>
<dbReference type="EMBL" id="FLQS01000020">
    <property type="protein sequence ID" value="SBS75745.1"/>
    <property type="molecule type" value="Genomic_DNA"/>
</dbReference>
<protein>
    <submittedName>
        <fullName evidence="2">Uncharacterized protein</fullName>
    </submittedName>
</protein>
<dbReference type="AlphaFoldDB" id="A0A1Y5PAM0"/>
<keyword evidence="1" id="KW-0732">Signal</keyword>
<evidence type="ECO:0000313" key="2">
    <source>
        <dbReference type="EMBL" id="SBS75745.1"/>
    </source>
</evidence>
<organism evidence="2">
    <name type="scientific">uncultured Mycobacterium sp</name>
    <dbReference type="NCBI Taxonomy" id="171292"/>
    <lineage>
        <taxon>Bacteria</taxon>
        <taxon>Bacillati</taxon>
        <taxon>Actinomycetota</taxon>
        <taxon>Actinomycetes</taxon>
        <taxon>Mycobacteriales</taxon>
        <taxon>Mycobacteriaceae</taxon>
        <taxon>Mycobacterium</taxon>
        <taxon>environmental samples</taxon>
    </lineage>
</organism>